<dbReference type="Pfam" id="PF23593">
    <property type="entry name" value="HEAT_ATR"/>
    <property type="match status" value="1"/>
</dbReference>
<evidence type="ECO:0000256" key="3">
    <source>
        <dbReference type="ARBA" id="ARBA00012513"/>
    </source>
</evidence>
<keyword evidence="5" id="KW-0808">Transferase</keyword>
<dbReference type="PROSITE" id="PS50290">
    <property type="entry name" value="PI3_4_KINASE_3"/>
    <property type="match status" value="1"/>
</dbReference>
<reference evidence="18" key="1">
    <citation type="journal article" date="2020" name="Fungal Divers.">
        <title>Resolving the Mortierellaceae phylogeny through synthesis of multi-gene phylogenetics and phylogenomics.</title>
        <authorList>
            <person name="Vandepol N."/>
            <person name="Liber J."/>
            <person name="Desiro A."/>
            <person name="Na H."/>
            <person name="Kennedy M."/>
            <person name="Barry K."/>
            <person name="Grigoriev I.V."/>
            <person name="Miller A.N."/>
            <person name="O'Donnell K."/>
            <person name="Stajich J.E."/>
            <person name="Bonito G."/>
        </authorList>
    </citation>
    <scope>NUCLEOTIDE SEQUENCE</scope>
    <source>
        <strain evidence="18">KOD1015</strain>
    </source>
</reference>
<evidence type="ECO:0000256" key="7">
    <source>
        <dbReference type="ARBA" id="ARBA00022763"/>
    </source>
</evidence>
<feature type="region of interest" description="Disordered" evidence="14">
    <location>
        <begin position="2700"/>
        <end position="2726"/>
    </location>
</feature>
<dbReference type="InterPro" id="IPR056802">
    <property type="entry name" value="ATR-like_M-HEAT"/>
</dbReference>
<accession>A0A9P6G193</accession>
<dbReference type="SUPFAM" id="SSF56112">
    <property type="entry name" value="Protein kinase-like (PK-like)"/>
    <property type="match status" value="1"/>
</dbReference>
<evidence type="ECO:0000256" key="2">
    <source>
        <dbReference type="ARBA" id="ARBA00010769"/>
    </source>
</evidence>
<dbReference type="PROSITE" id="PS00916">
    <property type="entry name" value="PI3_4_KINASE_2"/>
    <property type="match status" value="1"/>
</dbReference>
<dbReference type="PROSITE" id="PS51189">
    <property type="entry name" value="FAT"/>
    <property type="match status" value="1"/>
</dbReference>
<feature type="compositionally biased region" description="Polar residues" evidence="14">
    <location>
        <begin position="471"/>
        <end position="483"/>
    </location>
</feature>
<evidence type="ECO:0000256" key="1">
    <source>
        <dbReference type="ARBA" id="ARBA00004123"/>
    </source>
</evidence>
<dbReference type="Pfam" id="PF02259">
    <property type="entry name" value="FAT"/>
    <property type="match status" value="1"/>
</dbReference>
<dbReference type="InterPro" id="IPR011990">
    <property type="entry name" value="TPR-like_helical_dom_sf"/>
</dbReference>
<feature type="domain" description="FATC" evidence="17">
    <location>
        <begin position="2757"/>
        <end position="2789"/>
    </location>
</feature>
<dbReference type="EC" id="2.7.11.1" evidence="3"/>
<dbReference type="InterPro" id="IPR018936">
    <property type="entry name" value="PI3/4_kinase_CS"/>
</dbReference>
<keyword evidence="6" id="KW-0547">Nucleotide-binding</keyword>
<evidence type="ECO:0000256" key="12">
    <source>
        <dbReference type="ARBA" id="ARBA00047899"/>
    </source>
</evidence>
<keyword evidence="7" id="KW-0227">DNA damage</keyword>
<dbReference type="InterPro" id="IPR012993">
    <property type="entry name" value="UME"/>
</dbReference>
<evidence type="ECO:0000259" key="15">
    <source>
        <dbReference type="PROSITE" id="PS50290"/>
    </source>
</evidence>
<sequence length="2789" mass="314255">HDFVRYCCEDEHEGVAPLLASFLNGKHTSVDSWRTVNKSLQEITDLAKNDSFKNVFTLYEGSSQPVSAIDKPRQKLEWLVLVTVIPALALPPFTSVQRDLVIKCLRCVHDALIAIDDDLSPYALSKSPQRSRAFCLVIIGILNEIAGFLERQDLTFPSDLAIRMSLFKTPPSQDVDPTWMSLRFNSLDEAIAVVCYLMSFLHNTVDTYGRPTIQIDQGLLYEMTNLTSSLLRTFRSSSTSTLKDRNGSSYISANLGAIYQLFQACCHCIQNYVPLQYTQRQLLPSLAKSLLLILSSHVMTIEDQFNEWNACTNTKNNFSATQPENAAQDSQSTKQSVTEFREEVKTIGAFETLLIQSLLVVMEAILKVHVDAYELLEFKPVISRLLLSDKFAHLSHDSSGMNIQRTLILLVGNLVIRGAYPDPLEAIAFILSKFVHLEPGLLIEFIFSCLNHWQYSEPEAAINDEERENTSDVAPTAASSSLKRSFDNPDHDLTLSAETGWKRTKVDNFPSSSPSVETANYSSIIAPSQLSQRATKLSQLPKEPRTARSAAMFLTTLLKKYLSDQITSYTLSHGSRVQAARSYEFLLESIESIGKYYLLWALSPGMQNPVLNQSYLESSYPLVLDLIGSIAHLPSDREFPEANSNNNDEIRDLKATAIESLAVMSTHCRNLRSTIDSVIGLVDDEYHFRTLASSIGIFFCGLAMAEHGTGPMFFFDVGTQSFRLRQACICGAMDPAQKTRSIAQESSGKPLDPSYLNAFNRLIPMCSSLDSRKVLLAGLVRTFYHIDLSNVDLRSLEFVGFVFSQLTDENEHIRHLARNVVEVIVQRIEADVNDDPFGASETDEILSLIDESITKAMTTPSPKRFTRSLLQLSRCVMRHLPEDHYTYSSLLQRMVESAAKDCMELALSEVNRGQYLFSLFLCILKAILKSKFVLQLTLVAVDKGFSNYRLLLPITEYMCVTVITRLREGDENWLQLFFAWAGLSQARFLSDNLPKLFPTLVIYQRRDLIEKVASILKESPAGLCIRLIDHILAAVFMRPGANDFSSPLEFLRSLVVQKDNESDQAMDGLSIVDLTTLSTQGLLCCVCLDLGHENKATQDRAEGVIAVIESHAWEKEKAENETNTQQTERPSLSMFLSRHILGIMSEINKAVQNSNRSVTLRTKSRHLRSLARLVKLLAPIQSSILARIFTPLMDALDIHGLRLTALRTVEKIVYTVEPIQLDTLLGYIIMTIGKVYERSNKHERHVAYDILRYLIIDCQEQLSSFLLDVGALPALESLAEMNQVLETLKRDENLEQQLYRLIKRIGNDNAELSTQSLVELREILLSKESDILQLCTAKSDTLDPIVSALIHALLSGIGRHRGIDGPVPRLAVECLGIIGAVNPARVIAPRIPLASPVNSNFNDLEESKNFVCELIERQLVGQARSIGDFQSESQLAFTLQTLLSFCEITKEVLNAEAPSNSSSRTISSQRTPYSQVFSPSNNLTPNGTLRRGAKTARDRWRAFPRHVQEVLELFIDAQYTRSDSAAAEFPSPLYPICKTFKEWVTHWTQCLISKVEGRYAKEIFQACKHIVAYDTSTCLYILPHLVLNVLIEGSEKDQQDIVNEMATVLGNGRHWKETSSDQSFTLQNQPASELNQLGSQAVFALSDHITKWIQWRRNTGTKSSVLRSHAPASEQSQVAMKQQPDAVLGNIQAHLASISHNVIAMAAFRCKAYARALLHHEQHIRNLRQSPSLGELELQAMYEKYQEIYLNLDEPDGIEGISGLITSGSMNQGLLFCESAGRWDEALEYYQLGINSEPGHLDNYIGLYKSYESLGQFDALSARVNSDIRSNPQWEQRLSDYRIGSAWKLQEWDYLEMALSRSTIESFESGVGQLMVDMRYNRAQEFNEHLQQVRSMLIGPLAAASMESYSRAYDLVVKLHMLRELEVAFNSWDSSSGSSLAQANVRMGLSDDAVYIERLRVCESRLAQRLECMVPTFRVREQVLRLRRIAFYDIWNSGSDRMAFRAILAAEKLENLSAIIEKAKWFFSHQDESYALQTIDSALRRALANSTTFGDGLASSTRGVNGLSRSASSTVSTRLRQSSTSGPRTLASVNTSLRRAQDWELDKNDLGYIRAKAILLRTRWMDQHNLVSPNEIIEGFRQATVECESWEKGYYFLGQYYFKLFDSTRRLKGKSPNFVLSTFACKLYGKTLTLGTKHLYQVLPRLLTFWLDLGQQVHIARTSQNSANLASANTEFLNVNSMMASLSSCLPEYMFLSAFPQIISRICHRNPDAFKVLQQIVVNVVLAYPDQAIWQMMSVSRSIVPERKRVCNKILESIRVAPTIGAAIVEQIKESLDLCDNLIALCMAQVPEKVPRLSLEKHFSKIYRQLKSRYIVTIPGQRSLWPTLPESSKTMASHQPFMSNLPKVNGKFKLKLSFLDEIEIMSSLQKPRKITLIGSDGLHYTFLCKPKDDLRKDTKVMEFNYLVNTLLQKNREANRRNLYIRPYAVVPLNEECGLIEWVHNTIPFRHIMQRQYKLHNIPLLPITEIKRILDHTDHVNLFVKELLPRFPPVFYQWFKDISSEPSAWFAARLRYTRTTAVMSMVGHIVGLGDRHGENLLFDDRNGDLVHVDFNCLFEQGTTFPKPERVPFRLTHNIVDAMGLSGYDGAYRLACEQALKVLRDNVESLTSVLEGFLHDPLVEWSKKKRRGQQLQQALNAAGPAGGADGLLVPDAGKTGNNTDASAGDTVDAQQSEKAQMILQVVKRKLNGLESHSSFALSVKGQVEELIQVATSSENLSKMYIGWSAYL</sequence>
<evidence type="ECO:0000259" key="17">
    <source>
        <dbReference type="PROSITE" id="PS51190"/>
    </source>
</evidence>
<dbReference type="PANTHER" id="PTHR11139:SF125">
    <property type="entry name" value="SERINE_THREONINE-PROTEIN KINASE MEC1"/>
    <property type="match status" value="1"/>
</dbReference>
<dbReference type="InterPro" id="IPR050517">
    <property type="entry name" value="DDR_Repair_Kinase"/>
</dbReference>
<comment type="subcellular location">
    <subcellularLocation>
        <location evidence="1">Nucleus</location>
    </subcellularLocation>
</comment>
<dbReference type="GO" id="GO:0004674">
    <property type="term" value="F:protein serine/threonine kinase activity"/>
    <property type="evidence" value="ECO:0007669"/>
    <property type="project" value="UniProtKB-KW"/>
</dbReference>
<proteinExistence type="inferred from homology"/>
<evidence type="ECO:0000256" key="10">
    <source>
        <dbReference type="ARBA" id="ARBA00023204"/>
    </source>
</evidence>
<evidence type="ECO:0000256" key="11">
    <source>
        <dbReference type="ARBA" id="ARBA00023242"/>
    </source>
</evidence>
<dbReference type="InterPro" id="IPR036940">
    <property type="entry name" value="PI3/4_kinase_cat_sf"/>
</dbReference>
<feature type="region of interest" description="Disordered" evidence="14">
    <location>
        <begin position="463"/>
        <end position="484"/>
    </location>
</feature>
<dbReference type="InterPro" id="IPR016024">
    <property type="entry name" value="ARM-type_fold"/>
</dbReference>
<evidence type="ECO:0000256" key="14">
    <source>
        <dbReference type="SAM" id="MobiDB-lite"/>
    </source>
</evidence>
<feature type="non-terminal residue" evidence="18">
    <location>
        <position position="1"/>
    </location>
</feature>
<dbReference type="CDD" id="cd00892">
    <property type="entry name" value="PIKKc_ATR"/>
    <property type="match status" value="1"/>
</dbReference>
<dbReference type="Pfam" id="PF02260">
    <property type="entry name" value="FATC"/>
    <property type="match status" value="1"/>
</dbReference>
<keyword evidence="8 18" id="KW-0418">Kinase</keyword>
<dbReference type="GO" id="GO:0005694">
    <property type="term" value="C:chromosome"/>
    <property type="evidence" value="ECO:0007669"/>
    <property type="project" value="TreeGrafter"/>
</dbReference>
<dbReference type="GO" id="GO:0005634">
    <property type="term" value="C:nucleus"/>
    <property type="evidence" value="ECO:0007669"/>
    <property type="project" value="UniProtKB-SubCell"/>
</dbReference>
<evidence type="ECO:0000256" key="8">
    <source>
        <dbReference type="ARBA" id="ARBA00022777"/>
    </source>
</evidence>
<keyword evidence="19" id="KW-1185">Reference proteome</keyword>
<dbReference type="EMBL" id="JAABOA010000284">
    <property type="protein sequence ID" value="KAF9584971.1"/>
    <property type="molecule type" value="Genomic_DNA"/>
</dbReference>
<protein>
    <recommendedName>
        <fullName evidence="3">non-specific serine/threonine protein kinase</fullName>
        <ecNumber evidence="3">2.7.11.1</ecNumber>
    </recommendedName>
</protein>
<dbReference type="GO" id="GO:0005524">
    <property type="term" value="F:ATP binding"/>
    <property type="evidence" value="ECO:0007669"/>
    <property type="project" value="UniProtKB-KW"/>
</dbReference>
<keyword evidence="10" id="KW-0234">DNA repair</keyword>
<dbReference type="SUPFAM" id="SSF48371">
    <property type="entry name" value="ARM repeat"/>
    <property type="match status" value="1"/>
</dbReference>
<dbReference type="InterPro" id="IPR003151">
    <property type="entry name" value="PIK-rel_kinase_FAT"/>
</dbReference>
<feature type="domain" description="PI3K/PI4K catalytic" evidence="15">
    <location>
        <begin position="2418"/>
        <end position="2725"/>
    </location>
</feature>
<comment type="catalytic activity">
    <reaction evidence="12">
        <text>L-threonyl-[protein] + ATP = O-phospho-L-threonyl-[protein] + ADP + H(+)</text>
        <dbReference type="Rhea" id="RHEA:46608"/>
        <dbReference type="Rhea" id="RHEA-COMP:11060"/>
        <dbReference type="Rhea" id="RHEA-COMP:11605"/>
        <dbReference type="ChEBI" id="CHEBI:15378"/>
        <dbReference type="ChEBI" id="CHEBI:30013"/>
        <dbReference type="ChEBI" id="CHEBI:30616"/>
        <dbReference type="ChEBI" id="CHEBI:61977"/>
        <dbReference type="ChEBI" id="CHEBI:456216"/>
        <dbReference type="EC" id="2.7.11.1"/>
    </reaction>
</comment>
<organism evidence="18 19">
    <name type="scientific">Lunasporangiospora selenospora</name>
    <dbReference type="NCBI Taxonomy" id="979761"/>
    <lineage>
        <taxon>Eukaryota</taxon>
        <taxon>Fungi</taxon>
        <taxon>Fungi incertae sedis</taxon>
        <taxon>Mucoromycota</taxon>
        <taxon>Mortierellomycotina</taxon>
        <taxon>Mortierellomycetes</taxon>
        <taxon>Mortierellales</taxon>
        <taxon>Mortierellaceae</taxon>
        <taxon>Lunasporangiospora</taxon>
    </lineage>
</organism>
<keyword evidence="11" id="KW-0539">Nucleus</keyword>
<dbReference type="OrthoDB" id="381190at2759"/>
<gene>
    <name evidence="18" type="primary">MEC1</name>
    <name evidence="18" type="ORF">BGW38_004441</name>
</gene>
<dbReference type="Proteomes" id="UP000780801">
    <property type="component" value="Unassembled WGS sequence"/>
</dbReference>
<evidence type="ECO:0000259" key="16">
    <source>
        <dbReference type="PROSITE" id="PS51189"/>
    </source>
</evidence>
<evidence type="ECO:0000256" key="4">
    <source>
        <dbReference type="ARBA" id="ARBA00022527"/>
    </source>
</evidence>
<dbReference type="Pfam" id="PF00454">
    <property type="entry name" value="PI3_PI4_kinase"/>
    <property type="match status" value="1"/>
</dbReference>
<dbReference type="InterPro" id="IPR014009">
    <property type="entry name" value="PIK_FAT"/>
</dbReference>
<dbReference type="Gene3D" id="1.25.40.10">
    <property type="entry name" value="Tetratricopeptide repeat domain"/>
    <property type="match status" value="1"/>
</dbReference>
<keyword evidence="4" id="KW-0723">Serine/threonine-protein kinase</keyword>
<feature type="region of interest" description="Disordered" evidence="14">
    <location>
        <begin position="2056"/>
        <end position="2091"/>
    </location>
</feature>
<dbReference type="GO" id="GO:0000077">
    <property type="term" value="P:DNA damage checkpoint signaling"/>
    <property type="evidence" value="ECO:0007669"/>
    <property type="project" value="TreeGrafter"/>
</dbReference>
<dbReference type="PANTHER" id="PTHR11139">
    <property type="entry name" value="ATAXIA TELANGIECTASIA MUTATED ATM -RELATED"/>
    <property type="match status" value="1"/>
</dbReference>
<dbReference type="SMART" id="SM00146">
    <property type="entry name" value="PI3Kc"/>
    <property type="match status" value="1"/>
</dbReference>
<comment type="caution">
    <text evidence="18">The sequence shown here is derived from an EMBL/GenBank/DDBJ whole genome shotgun (WGS) entry which is preliminary data.</text>
</comment>
<dbReference type="PROSITE" id="PS51190">
    <property type="entry name" value="FATC"/>
    <property type="match status" value="1"/>
</dbReference>
<dbReference type="GO" id="GO:0000723">
    <property type="term" value="P:telomere maintenance"/>
    <property type="evidence" value="ECO:0007669"/>
    <property type="project" value="TreeGrafter"/>
</dbReference>
<evidence type="ECO:0000313" key="19">
    <source>
        <dbReference type="Proteomes" id="UP000780801"/>
    </source>
</evidence>
<evidence type="ECO:0000256" key="9">
    <source>
        <dbReference type="ARBA" id="ARBA00022840"/>
    </source>
</evidence>
<dbReference type="Pfam" id="PF08064">
    <property type="entry name" value="UME"/>
    <property type="match status" value="1"/>
</dbReference>
<dbReference type="InterPro" id="IPR000403">
    <property type="entry name" value="PI3/4_kinase_cat_dom"/>
</dbReference>
<dbReference type="GO" id="GO:0006281">
    <property type="term" value="P:DNA repair"/>
    <property type="evidence" value="ECO:0007669"/>
    <property type="project" value="UniProtKB-KW"/>
</dbReference>
<comment type="catalytic activity">
    <reaction evidence="13">
        <text>L-seryl-[protein] + ATP = O-phospho-L-seryl-[protein] + ADP + H(+)</text>
        <dbReference type="Rhea" id="RHEA:17989"/>
        <dbReference type="Rhea" id="RHEA-COMP:9863"/>
        <dbReference type="Rhea" id="RHEA-COMP:11604"/>
        <dbReference type="ChEBI" id="CHEBI:15378"/>
        <dbReference type="ChEBI" id="CHEBI:29999"/>
        <dbReference type="ChEBI" id="CHEBI:30616"/>
        <dbReference type="ChEBI" id="CHEBI:83421"/>
        <dbReference type="ChEBI" id="CHEBI:456216"/>
        <dbReference type="EC" id="2.7.11.1"/>
    </reaction>
</comment>
<dbReference type="InterPro" id="IPR003152">
    <property type="entry name" value="FATC_dom"/>
</dbReference>
<evidence type="ECO:0000256" key="5">
    <source>
        <dbReference type="ARBA" id="ARBA00022679"/>
    </source>
</evidence>
<dbReference type="SMART" id="SM01343">
    <property type="entry name" value="FATC"/>
    <property type="match status" value="1"/>
</dbReference>
<dbReference type="InterPro" id="IPR011009">
    <property type="entry name" value="Kinase-like_dom_sf"/>
</dbReference>
<keyword evidence="9" id="KW-0067">ATP-binding</keyword>
<dbReference type="SMART" id="SM00802">
    <property type="entry name" value="UME"/>
    <property type="match status" value="1"/>
</dbReference>
<dbReference type="Gene3D" id="1.10.1070.11">
    <property type="entry name" value="Phosphatidylinositol 3-/4-kinase, catalytic domain"/>
    <property type="match status" value="1"/>
</dbReference>
<evidence type="ECO:0000256" key="13">
    <source>
        <dbReference type="ARBA" id="ARBA00048679"/>
    </source>
</evidence>
<evidence type="ECO:0000313" key="18">
    <source>
        <dbReference type="EMBL" id="KAF9584971.1"/>
    </source>
</evidence>
<comment type="similarity">
    <text evidence="2">Belongs to the PI3/PI4-kinase family. ATM subfamily.</text>
</comment>
<dbReference type="Gene3D" id="3.30.1010.10">
    <property type="entry name" value="Phosphatidylinositol 3-kinase Catalytic Subunit, Chain A, domain 4"/>
    <property type="match status" value="1"/>
</dbReference>
<evidence type="ECO:0000256" key="6">
    <source>
        <dbReference type="ARBA" id="ARBA00022741"/>
    </source>
</evidence>
<name>A0A9P6G193_9FUNG</name>
<dbReference type="InterPro" id="IPR057564">
    <property type="entry name" value="HEAT_ATR"/>
</dbReference>
<feature type="domain" description="FAT" evidence="16">
    <location>
        <begin position="1702"/>
        <end position="2302"/>
    </location>
</feature>
<dbReference type="Pfam" id="PF25030">
    <property type="entry name" value="M-HEAT_ATR"/>
    <property type="match status" value="1"/>
</dbReference>